<dbReference type="EMBL" id="FOMG01000001">
    <property type="protein sequence ID" value="SFC14028.1"/>
    <property type="molecule type" value="Genomic_DNA"/>
</dbReference>
<dbReference type="Proteomes" id="UP000199263">
    <property type="component" value="Unassembled WGS sequence"/>
</dbReference>
<evidence type="ECO:0000313" key="2">
    <source>
        <dbReference type="Proteomes" id="UP000199263"/>
    </source>
</evidence>
<gene>
    <name evidence="1" type="ORF">SAMN05421842_10131</name>
</gene>
<dbReference type="AlphaFoldDB" id="A0A1I1GW03"/>
<evidence type="ECO:0000313" key="1">
    <source>
        <dbReference type="EMBL" id="SFC14028.1"/>
    </source>
</evidence>
<sequence length="91" mass="10633">MEGTFKEKTYKNTSNVIVTDDIEKVSQWISDVILFIKAETILDENDSITKQFIYEYKNVKNTQIDDFKRLVGTVRSLKERFDSIDNSVNAF</sequence>
<keyword evidence="2" id="KW-1185">Reference proteome</keyword>
<name>A0A1I1GW03_9CLOT</name>
<accession>A0A1I1GW03</accession>
<proteinExistence type="predicted"/>
<reference evidence="1 2" key="1">
    <citation type="submission" date="2016-10" db="EMBL/GenBank/DDBJ databases">
        <authorList>
            <person name="de Groot N.N."/>
        </authorList>
    </citation>
    <scope>NUCLEOTIDE SEQUENCE [LARGE SCALE GENOMIC DNA]</scope>
    <source>
        <strain evidence="1 2">DSM 12992</strain>
    </source>
</reference>
<organism evidence="1 2">
    <name type="scientific">Clostridium uliginosum</name>
    <dbReference type="NCBI Taxonomy" id="119641"/>
    <lineage>
        <taxon>Bacteria</taxon>
        <taxon>Bacillati</taxon>
        <taxon>Bacillota</taxon>
        <taxon>Clostridia</taxon>
        <taxon>Eubacteriales</taxon>
        <taxon>Clostridiaceae</taxon>
        <taxon>Clostridium</taxon>
    </lineage>
</organism>
<protein>
    <submittedName>
        <fullName evidence="1">Uncharacterized protein</fullName>
    </submittedName>
</protein>